<dbReference type="EMBL" id="NBNE01004024">
    <property type="protein sequence ID" value="OWZ06296.1"/>
    <property type="molecule type" value="Genomic_DNA"/>
</dbReference>
<keyword evidence="8" id="KW-0539">Nucleus</keyword>
<feature type="non-terminal residue" evidence="12">
    <location>
        <position position="1"/>
    </location>
</feature>
<sequence length="214" mass="23661">LTVPEAVRVMSSIFQDIRACDVRQRAGQTQYNAGEIRPSGIEAILRAVGPLHNGDVFLDVGAGIGNVLAQVALTTNVRRCIGVDVWEELCVLAAKNIHRNADAYPLLRKVSVVAAEVQNVLLSTQSPTADATIVYTNYFLFEESAKLYMAQKLSAMPNARVVASTSRFCPRHRASCSQPFCSRWNFERELKVACSWKSSLVSLYIYKSKSISFL</sequence>
<keyword evidence="5" id="KW-0808">Transferase</keyword>
<evidence type="ECO:0000313" key="12">
    <source>
        <dbReference type="EMBL" id="OWZ06296.1"/>
    </source>
</evidence>
<comment type="subcellular location">
    <subcellularLocation>
        <location evidence="1">Nucleus</location>
    </subcellularLocation>
</comment>
<evidence type="ECO:0000313" key="13">
    <source>
        <dbReference type="Proteomes" id="UP000198211"/>
    </source>
</evidence>
<evidence type="ECO:0000256" key="5">
    <source>
        <dbReference type="ARBA" id="ARBA00022679"/>
    </source>
</evidence>
<dbReference type="InterPro" id="IPR029063">
    <property type="entry name" value="SAM-dependent_MTases_sf"/>
</dbReference>
<dbReference type="InterPro" id="IPR030445">
    <property type="entry name" value="H3-K79_meTrfase"/>
</dbReference>
<proteinExistence type="predicted"/>
<evidence type="ECO:0000256" key="8">
    <source>
        <dbReference type="ARBA" id="ARBA00023242"/>
    </source>
</evidence>
<evidence type="ECO:0000256" key="2">
    <source>
        <dbReference type="ARBA" id="ARBA00012190"/>
    </source>
</evidence>
<dbReference type="AlphaFoldDB" id="A0A225VL72"/>
<keyword evidence="6" id="KW-0949">S-adenosyl-L-methionine</keyword>
<evidence type="ECO:0000256" key="4">
    <source>
        <dbReference type="ARBA" id="ARBA00022603"/>
    </source>
</evidence>
<dbReference type="Pfam" id="PF08123">
    <property type="entry name" value="DOT1"/>
    <property type="match status" value="1"/>
</dbReference>
<evidence type="ECO:0000256" key="3">
    <source>
        <dbReference type="ARBA" id="ARBA00020987"/>
    </source>
</evidence>
<dbReference type="SUPFAM" id="SSF53335">
    <property type="entry name" value="S-adenosyl-L-methionine-dependent methyltransferases"/>
    <property type="match status" value="1"/>
</dbReference>
<name>A0A225VL72_9STRA</name>
<dbReference type="EC" id="2.1.1.360" evidence="2"/>
<dbReference type="STRING" id="4795.A0A225VL72"/>
<dbReference type="Gene3D" id="3.40.50.150">
    <property type="entry name" value="Vaccinia Virus protein VP39"/>
    <property type="match status" value="1"/>
</dbReference>
<dbReference type="InterPro" id="IPR025789">
    <property type="entry name" value="DOT1_dom"/>
</dbReference>
<feature type="domain" description="DOT1" evidence="11">
    <location>
        <begin position="27"/>
        <end position="174"/>
    </location>
</feature>
<protein>
    <recommendedName>
        <fullName evidence="3">Histone-lysine N-methyltransferase, H3 lysine-79 specific</fullName>
        <ecNumber evidence="2">2.1.1.360</ecNumber>
    </recommendedName>
    <alternativeName>
        <fullName evidence="9">Histone H3-K79 methyltransferase</fullName>
    </alternativeName>
</protein>
<evidence type="ECO:0000256" key="1">
    <source>
        <dbReference type="ARBA" id="ARBA00004123"/>
    </source>
</evidence>
<comment type="catalytic activity">
    <reaction evidence="10">
        <text>L-lysyl(79)-[histone H3] + 3 S-adenosyl-L-methionine = N(6),N(6),N(6)-trimethyl-L-lysyl(79)-[histone H3] + 3 S-adenosyl-L-homocysteine + 3 H(+)</text>
        <dbReference type="Rhea" id="RHEA:60328"/>
        <dbReference type="Rhea" id="RHEA-COMP:15549"/>
        <dbReference type="Rhea" id="RHEA-COMP:15552"/>
        <dbReference type="ChEBI" id="CHEBI:15378"/>
        <dbReference type="ChEBI" id="CHEBI:29969"/>
        <dbReference type="ChEBI" id="CHEBI:57856"/>
        <dbReference type="ChEBI" id="CHEBI:59789"/>
        <dbReference type="ChEBI" id="CHEBI:61961"/>
        <dbReference type="EC" id="2.1.1.360"/>
    </reaction>
</comment>
<keyword evidence="7" id="KW-0156">Chromatin regulator</keyword>
<dbReference type="GO" id="GO:0000077">
    <property type="term" value="P:DNA damage checkpoint signaling"/>
    <property type="evidence" value="ECO:0007669"/>
    <property type="project" value="TreeGrafter"/>
</dbReference>
<keyword evidence="4" id="KW-0489">Methyltransferase</keyword>
<dbReference type="PANTHER" id="PTHR21451:SF0">
    <property type="entry name" value="HISTONE-LYSINE N-METHYLTRANSFERASE, H3 LYSINE-79 SPECIFIC"/>
    <property type="match status" value="1"/>
</dbReference>
<dbReference type="Proteomes" id="UP000198211">
    <property type="component" value="Unassembled WGS sequence"/>
</dbReference>
<evidence type="ECO:0000256" key="10">
    <source>
        <dbReference type="ARBA" id="ARBA00047770"/>
    </source>
</evidence>
<evidence type="ECO:0000259" key="11">
    <source>
        <dbReference type="Pfam" id="PF08123"/>
    </source>
</evidence>
<dbReference type="GO" id="GO:0006281">
    <property type="term" value="P:DNA repair"/>
    <property type="evidence" value="ECO:0007669"/>
    <property type="project" value="TreeGrafter"/>
</dbReference>
<evidence type="ECO:0000256" key="9">
    <source>
        <dbReference type="ARBA" id="ARBA00029821"/>
    </source>
</evidence>
<dbReference type="PANTHER" id="PTHR21451">
    <property type="entry name" value="HISTONE H3 METHYLTRANSFERASE"/>
    <property type="match status" value="1"/>
</dbReference>
<evidence type="ECO:0000256" key="6">
    <source>
        <dbReference type="ARBA" id="ARBA00022691"/>
    </source>
</evidence>
<organism evidence="12 13">
    <name type="scientific">Phytophthora megakarya</name>
    <dbReference type="NCBI Taxonomy" id="4795"/>
    <lineage>
        <taxon>Eukaryota</taxon>
        <taxon>Sar</taxon>
        <taxon>Stramenopiles</taxon>
        <taxon>Oomycota</taxon>
        <taxon>Peronosporomycetes</taxon>
        <taxon>Peronosporales</taxon>
        <taxon>Peronosporaceae</taxon>
        <taxon>Phytophthora</taxon>
    </lineage>
</organism>
<gene>
    <name evidence="12" type="ORF">PHMEG_00021466</name>
</gene>
<dbReference type="GO" id="GO:0005634">
    <property type="term" value="C:nucleus"/>
    <property type="evidence" value="ECO:0007669"/>
    <property type="project" value="UniProtKB-SubCell"/>
</dbReference>
<comment type="caution">
    <text evidence="12">The sequence shown here is derived from an EMBL/GenBank/DDBJ whole genome shotgun (WGS) entry which is preliminary data.</text>
</comment>
<reference evidence="13" key="1">
    <citation type="submission" date="2017-03" db="EMBL/GenBank/DDBJ databases">
        <title>Phytopthora megakarya and P. palmivora, two closely related causual agents of cacao black pod achieved similar genome size and gene model numbers by different mechanisms.</title>
        <authorList>
            <person name="Ali S."/>
            <person name="Shao J."/>
            <person name="Larry D.J."/>
            <person name="Kronmiller B."/>
            <person name="Shen D."/>
            <person name="Strem M.D."/>
            <person name="Melnick R.L."/>
            <person name="Guiltinan M.J."/>
            <person name="Tyler B.M."/>
            <person name="Meinhardt L.W."/>
            <person name="Bailey B.A."/>
        </authorList>
    </citation>
    <scope>NUCLEOTIDE SEQUENCE [LARGE SCALE GENOMIC DNA]</scope>
    <source>
        <strain evidence="13">zdho120</strain>
    </source>
</reference>
<dbReference type="OrthoDB" id="127779at2759"/>
<accession>A0A225VL72</accession>
<keyword evidence="13" id="KW-1185">Reference proteome</keyword>
<evidence type="ECO:0000256" key="7">
    <source>
        <dbReference type="ARBA" id="ARBA00022853"/>
    </source>
</evidence>
<dbReference type="GO" id="GO:0032259">
    <property type="term" value="P:methylation"/>
    <property type="evidence" value="ECO:0007669"/>
    <property type="project" value="UniProtKB-KW"/>
</dbReference>
<dbReference type="GO" id="GO:0140956">
    <property type="term" value="F:histone H3K79 trimethyltransferase activity"/>
    <property type="evidence" value="ECO:0007669"/>
    <property type="project" value="UniProtKB-EC"/>
</dbReference>